<evidence type="ECO:0000256" key="9">
    <source>
        <dbReference type="HAMAP-Rule" id="MF_01987"/>
    </source>
</evidence>
<comment type="subunit">
    <text evidence="9">Homodimer.</text>
</comment>
<dbReference type="Pfam" id="PF00294">
    <property type="entry name" value="PfkB"/>
    <property type="match status" value="1"/>
</dbReference>
<comment type="caution">
    <text evidence="13">The sequence shown here is derived from an EMBL/GenBank/DDBJ whole genome shotgun (WGS) entry which is preliminary data.</text>
</comment>
<comment type="subcellular location">
    <subcellularLocation>
        <location evidence="9">Cytoplasm</location>
    </subcellularLocation>
</comment>
<dbReference type="EMBL" id="JAGPXE010000010">
    <property type="protein sequence ID" value="MBQ0926913.1"/>
    <property type="molecule type" value="Genomic_DNA"/>
</dbReference>
<comment type="catalytic activity">
    <reaction evidence="9">
        <text>D-ribose + ATP = D-ribose 5-phosphate + ADP + H(+)</text>
        <dbReference type="Rhea" id="RHEA:13697"/>
        <dbReference type="ChEBI" id="CHEBI:15378"/>
        <dbReference type="ChEBI" id="CHEBI:30616"/>
        <dbReference type="ChEBI" id="CHEBI:47013"/>
        <dbReference type="ChEBI" id="CHEBI:78346"/>
        <dbReference type="ChEBI" id="CHEBI:456216"/>
        <dbReference type="EC" id="2.7.1.15"/>
    </reaction>
</comment>
<gene>
    <name evidence="9 13" type="primary">rbsK</name>
    <name evidence="13" type="ORF">KBO27_23450</name>
</gene>
<keyword evidence="14" id="KW-1185">Reference proteome</keyword>
<dbReference type="SUPFAM" id="SSF53613">
    <property type="entry name" value="Ribokinase-like"/>
    <property type="match status" value="1"/>
</dbReference>
<feature type="domain" description="Carbohydrate kinase PfkB" evidence="12">
    <location>
        <begin position="26"/>
        <end position="312"/>
    </location>
</feature>
<evidence type="ECO:0000313" key="14">
    <source>
        <dbReference type="Proteomes" id="UP000674084"/>
    </source>
</evidence>
<comment type="pathway">
    <text evidence="9">Carbohydrate metabolism; D-ribose degradation; D-ribose 5-phosphate from beta-D-ribopyranose: step 2/2.</text>
</comment>
<feature type="binding site" evidence="9">
    <location>
        <begin position="268"/>
        <end position="269"/>
    </location>
    <ligand>
        <name>ATP</name>
        <dbReference type="ChEBI" id="CHEBI:30616"/>
    </ligand>
</feature>
<evidence type="ECO:0000256" key="2">
    <source>
        <dbReference type="ARBA" id="ARBA00022723"/>
    </source>
</evidence>
<keyword evidence="1 9" id="KW-0808">Transferase</keyword>
<dbReference type="HAMAP" id="MF_01987">
    <property type="entry name" value="Ribokinase"/>
    <property type="match status" value="1"/>
</dbReference>
<feature type="active site" description="Proton acceptor" evidence="9">
    <location>
        <position position="269"/>
    </location>
</feature>
<dbReference type="InterPro" id="IPR011611">
    <property type="entry name" value="PfkB_dom"/>
</dbReference>
<evidence type="ECO:0000256" key="4">
    <source>
        <dbReference type="ARBA" id="ARBA00022777"/>
    </source>
</evidence>
<evidence type="ECO:0000256" key="8">
    <source>
        <dbReference type="ARBA" id="ARBA00023277"/>
    </source>
</evidence>
<keyword evidence="3 9" id="KW-0547">Nucleotide-binding</keyword>
<feature type="binding site" evidence="9">
    <location>
        <begin position="236"/>
        <end position="241"/>
    </location>
    <ligand>
        <name>ATP</name>
        <dbReference type="ChEBI" id="CHEBI:30616"/>
    </ligand>
</feature>
<accession>A0ABS5DKU2</accession>
<keyword evidence="5 9" id="KW-0067">ATP-binding</keyword>
<dbReference type="Proteomes" id="UP000674084">
    <property type="component" value="Unassembled WGS sequence"/>
</dbReference>
<dbReference type="NCBIfam" id="TIGR02152">
    <property type="entry name" value="D_ribokin_bact"/>
    <property type="match status" value="1"/>
</dbReference>
<keyword evidence="9" id="KW-0963">Cytoplasm</keyword>
<evidence type="ECO:0000256" key="3">
    <source>
        <dbReference type="ARBA" id="ARBA00022741"/>
    </source>
</evidence>
<dbReference type="PRINTS" id="PR00990">
    <property type="entry name" value="RIBOKINASE"/>
</dbReference>
<feature type="binding site" evidence="9">
    <location>
        <position position="162"/>
    </location>
    <ligand>
        <name>substrate</name>
    </ligand>
</feature>
<dbReference type="InterPro" id="IPR002139">
    <property type="entry name" value="Ribo/fructo_kinase"/>
</dbReference>
<dbReference type="InterPro" id="IPR029056">
    <property type="entry name" value="Ribokinase-like"/>
</dbReference>
<evidence type="ECO:0000256" key="7">
    <source>
        <dbReference type="ARBA" id="ARBA00022958"/>
    </source>
</evidence>
<keyword evidence="6 9" id="KW-0460">Magnesium</keyword>
<reference evidence="13 14" key="1">
    <citation type="submission" date="2021-04" db="EMBL/GenBank/DDBJ databases">
        <title>Whole-genome sequencing of Saccharopolyspora endophytica KCTC 19397.</title>
        <authorList>
            <person name="Ay H."/>
            <person name="Saygin H."/>
            <person name="Sahin N."/>
        </authorList>
    </citation>
    <scope>NUCLEOTIDE SEQUENCE [LARGE SCALE GENOMIC DNA]</scope>
    <source>
        <strain evidence="13 14">KCTC 19397</strain>
    </source>
</reference>
<keyword evidence="8 9" id="KW-0119">Carbohydrate metabolism</keyword>
<comment type="activity regulation">
    <text evidence="9">Activated by a monovalent cation that binds near, but not in, the active site. The most likely occupant of the site in vivo is potassium. Ion binding induces a conformational change that may alter substrate affinity.</text>
</comment>
<keyword evidence="4 9" id="KW-0418">Kinase</keyword>
<feature type="binding site" evidence="9">
    <location>
        <position position="263"/>
    </location>
    <ligand>
        <name>K(+)</name>
        <dbReference type="ChEBI" id="CHEBI:29103"/>
    </ligand>
</feature>
<dbReference type="EC" id="2.7.1.15" evidence="9 10"/>
<dbReference type="GO" id="GO:0004747">
    <property type="term" value="F:ribokinase activity"/>
    <property type="evidence" value="ECO:0007669"/>
    <property type="project" value="UniProtKB-EC"/>
</dbReference>
<feature type="binding site" evidence="9">
    <location>
        <position position="302"/>
    </location>
    <ligand>
        <name>K(+)</name>
        <dbReference type="ChEBI" id="CHEBI:29103"/>
    </ligand>
</feature>
<dbReference type="CDD" id="cd01174">
    <property type="entry name" value="ribokinase"/>
    <property type="match status" value="1"/>
</dbReference>
<evidence type="ECO:0000256" key="10">
    <source>
        <dbReference type="NCBIfam" id="TIGR02152"/>
    </source>
</evidence>
<protein>
    <recommendedName>
        <fullName evidence="9 10">Ribokinase</fullName>
        <shortName evidence="9">RK</shortName>
        <ecNumber evidence="9 10">2.7.1.15</ecNumber>
    </recommendedName>
</protein>
<feature type="binding site" evidence="9">
    <location>
        <position position="269"/>
    </location>
    <ligand>
        <name>substrate</name>
    </ligand>
</feature>
<feature type="binding site" evidence="9">
    <location>
        <begin position="35"/>
        <end position="37"/>
    </location>
    <ligand>
        <name>substrate</name>
    </ligand>
</feature>
<evidence type="ECO:0000256" key="1">
    <source>
        <dbReference type="ARBA" id="ARBA00022679"/>
    </source>
</evidence>
<comment type="cofactor">
    <cofactor evidence="9">
        <name>Mg(2+)</name>
        <dbReference type="ChEBI" id="CHEBI:18420"/>
    </cofactor>
    <text evidence="9">Requires a divalent cation, most likely magnesium in vivo, as an electrophilic catalyst to aid phosphoryl group transfer. It is the chelate of the metal and the nucleotide that is the actual substrate.</text>
</comment>
<evidence type="ECO:0000256" key="6">
    <source>
        <dbReference type="ARBA" id="ARBA00022842"/>
    </source>
</evidence>
<feature type="binding site" evidence="9">
    <location>
        <begin position="63"/>
        <end position="67"/>
    </location>
    <ligand>
        <name>substrate</name>
    </ligand>
</feature>
<sequence length="321" mass="32691">MVRRPPAGDPSSRRGVGVGHDGPVTTSVVVFGSCNMDLVAYVPVAPQQGETVTGREFRTVPGGKGANQAIAAAKAGADARMIGAVGGDEFGAEIRRVLQESTVDVQGLRTAPGRSGTAHIVVDDGGDNSIVVVPAANGTVDALADGDEEIIAGSDSLLLQLEIPQSGVAAAAAAGKRNGVRVVLTPAPAVPLPEELLRDVDLLVPNEHEAAVLTGHDDPERALTALLELVPEVVITLGARGCVYGSREGARHEVPAFEVQAVDTTAAGDTFVGVLSAALGEGEEVPAALRRAAAGSALSVQRNGATSAMPTRDEIVRFMAN</sequence>
<dbReference type="PANTHER" id="PTHR10584:SF166">
    <property type="entry name" value="RIBOKINASE"/>
    <property type="match status" value="1"/>
</dbReference>
<dbReference type="InterPro" id="IPR011877">
    <property type="entry name" value="Ribokinase"/>
</dbReference>
<comment type="similarity">
    <text evidence="9">Belongs to the carbohydrate kinase PfkB family. Ribokinase subfamily.</text>
</comment>
<dbReference type="Gene3D" id="3.40.1190.20">
    <property type="match status" value="1"/>
</dbReference>
<evidence type="ECO:0000256" key="11">
    <source>
        <dbReference type="SAM" id="MobiDB-lite"/>
    </source>
</evidence>
<feature type="binding site" evidence="9">
    <location>
        <position position="265"/>
    </location>
    <ligand>
        <name>K(+)</name>
        <dbReference type="ChEBI" id="CHEBI:29103"/>
    </ligand>
</feature>
<evidence type="ECO:0000313" key="13">
    <source>
        <dbReference type="EMBL" id="MBQ0926913.1"/>
    </source>
</evidence>
<proteinExistence type="inferred from homology"/>
<feature type="binding site" evidence="9">
    <location>
        <position position="299"/>
    </location>
    <ligand>
        <name>K(+)</name>
        <dbReference type="ChEBI" id="CHEBI:29103"/>
    </ligand>
</feature>
<name>A0ABS5DKU2_9PSEU</name>
<keyword evidence="7 9" id="KW-0630">Potassium</keyword>
<feature type="binding site" evidence="9">
    <location>
        <position position="304"/>
    </location>
    <ligand>
        <name>K(+)</name>
        <dbReference type="ChEBI" id="CHEBI:29103"/>
    </ligand>
</feature>
<comment type="function">
    <text evidence="9">Catalyzes the phosphorylation of ribose at O-5 in a reaction requiring ATP and magnesium. The resulting D-ribose-5-phosphate can then be used either for sythesis of nucleotides, histidine, and tryptophan, or as a component of the pentose phosphate pathway.</text>
</comment>
<feature type="region of interest" description="Disordered" evidence="11">
    <location>
        <begin position="1"/>
        <end position="22"/>
    </location>
</feature>
<keyword evidence="2 9" id="KW-0479">Metal-binding</keyword>
<evidence type="ECO:0000256" key="5">
    <source>
        <dbReference type="ARBA" id="ARBA00022840"/>
    </source>
</evidence>
<dbReference type="PROSITE" id="PS51257">
    <property type="entry name" value="PROKAR_LIPOPROTEIN"/>
    <property type="match status" value="1"/>
</dbReference>
<feature type="binding site" evidence="9">
    <location>
        <position position="206"/>
    </location>
    <ligand>
        <name>ATP</name>
        <dbReference type="ChEBI" id="CHEBI:30616"/>
    </ligand>
</feature>
<comment type="caution">
    <text evidence="9">Lacks conserved residue(s) required for the propagation of feature annotation.</text>
</comment>
<evidence type="ECO:0000259" key="12">
    <source>
        <dbReference type="Pfam" id="PF00294"/>
    </source>
</evidence>
<dbReference type="PANTHER" id="PTHR10584">
    <property type="entry name" value="SUGAR KINASE"/>
    <property type="match status" value="1"/>
</dbReference>
<organism evidence="13 14">
    <name type="scientific">Saccharopolyspora endophytica</name>
    <dbReference type="NCBI Taxonomy" id="543886"/>
    <lineage>
        <taxon>Bacteria</taxon>
        <taxon>Bacillati</taxon>
        <taxon>Actinomycetota</taxon>
        <taxon>Actinomycetes</taxon>
        <taxon>Pseudonocardiales</taxon>
        <taxon>Pseudonocardiaceae</taxon>
        <taxon>Saccharopolyspora</taxon>
    </lineage>
</organism>